<dbReference type="OrthoDB" id="434245at2759"/>
<dbReference type="Gene3D" id="3.10.20.90">
    <property type="entry name" value="Phosphatidylinositol 3-kinase Catalytic Subunit, Chain A, domain 1"/>
    <property type="match status" value="1"/>
</dbReference>
<dbReference type="SUPFAM" id="SSF46934">
    <property type="entry name" value="UBA-like"/>
    <property type="match status" value="1"/>
</dbReference>
<evidence type="ECO:0000259" key="2">
    <source>
        <dbReference type="PROSITE" id="PS50030"/>
    </source>
</evidence>
<feature type="domain" description="Ubiquitin-like" evidence="3">
    <location>
        <begin position="85"/>
        <end position="168"/>
    </location>
</feature>
<name>A0A8S3Z7R5_9EUPU</name>
<dbReference type="Proteomes" id="UP000678393">
    <property type="component" value="Unassembled WGS sequence"/>
</dbReference>
<dbReference type="CDD" id="cd14291">
    <property type="entry name" value="UBA1_NUB1_like"/>
    <property type="match status" value="1"/>
</dbReference>
<dbReference type="Pfam" id="PF26285">
    <property type="entry name" value="SASH1_Homeodomain"/>
    <property type="match status" value="1"/>
</dbReference>
<dbReference type="InterPro" id="IPR039749">
    <property type="entry name" value="NUB1"/>
</dbReference>
<dbReference type="InterPro" id="IPR011990">
    <property type="entry name" value="TPR-like_helical_dom_sf"/>
</dbReference>
<dbReference type="SUPFAM" id="SSF48452">
    <property type="entry name" value="TPR-like"/>
    <property type="match status" value="1"/>
</dbReference>
<feature type="domain" description="UBA" evidence="2">
    <location>
        <begin position="461"/>
        <end position="503"/>
    </location>
</feature>
<dbReference type="PROSITE" id="PS50030">
    <property type="entry name" value="UBA"/>
    <property type="match status" value="2"/>
</dbReference>
<dbReference type="PROSITE" id="PS50053">
    <property type="entry name" value="UBIQUITIN_2"/>
    <property type="match status" value="1"/>
</dbReference>
<protein>
    <recommendedName>
        <fullName evidence="6">NEDD8 ultimate buster 1</fullName>
    </recommendedName>
</protein>
<reference evidence="4" key="1">
    <citation type="submission" date="2021-04" db="EMBL/GenBank/DDBJ databases">
        <authorList>
            <consortium name="Molecular Ecology Group"/>
        </authorList>
    </citation>
    <scope>NUCLEOTIDE SEQUENCE</scope>
</reference>
<dbReference type="InterPro" id="IPR058666">
    <property type="entry name" value="SASH1/NUB1_homeodomain"/>
</dbReference>
<dbReference type="Pfam" id="PF00627">
    <property type="entry name" value="UBA"/>
    <property type="match status" value="1"/>
</dbReference>
<dbReference type="SMART" id="SM00165">
    <property type="entry name" value="UBA"/>
    <property type="match status" value="2"/>
</dbReference>
<evidence type="ECO:0000313" key="4">
    <source>
        <dbReference type="EMBL" id="CAG5123212.1"/>
    </source>
</evidence>
<dbReference type="CDD" id="cd17062">
    <property type="entry name" value="Ubl_NUB1"/>
    <property type="match status" value="1"/>
</dbReference>
<dbReference type="InterPro" id="IPR015940">
    <property type="entry name" value="UBA"/>
</dbReference>
<feature type="compositionally biased region" description="Low complexity" evidence="1">
    <location>
        <begin position="511"/>
        <end position="541"/>
    </location>
</feature>
<evidence type="ECO:0000313" key="5">
    <source>
        <dbReference type="Proteomes" id="UP000678393"/>
    </source>
</evidence>
<dbReference type="InterPro" id="IPR029071">
    <property type="entry name" value="Ubiquitin-like_domsf"/>
</dbReference>
<dbReference type="InterPro" id="IPR000626">
    <property type="entry name" value="Ubiquitin-like_dom"/>
</dbReference>
<sequence length="590" mass="65817">MENIGRELLIKRLRDRLNSDKIKLWLPPYTQENKQKGIVSKELISKYSQELKFSPDEIADGLEDLRLRALSKLEEREKFQTQGIATLRVKLTGLLPNGKSSRKAFPLECSLGITGADLKTLIASQQSIQASLLKLICQGRIVDENRCLNDQGIANGSDVMAMLMSSSDTKIAQKEAELIEVEKTRHAAELLSSREDDDEDFDIQIADQTGKPLMLPKEEKKALTVAMTFYEKGRAALKQKKISLALPLFLEADAEFRKCRSELLQATDNYAILCLDIVWCYLSLKNLDQLPDAEIRLSKSEECFKRCYGEKMERLASIKGGTGTEQALFMRLYLLQGIVAFHKGDLINARNLFGRAEFVLTLLHVDETQLNEVMLMGFTEREARLGLRAKNGNVSQAVDYIVELKRKHEEANKHAKKDWNRRVQSKKLGKTAGGEPVNVDHYDSLVDMEFPPGAAAEALRQANNDLGTAIEVTSLGFDIEIARRFLRQYRGDIQRAVDNLLKSGGILPHPSASGSSTSVSESSASSVSASSETSSPEAGPSHRLKKEEKEALDSFVSDINTDADDHLDLTLSEEREILNLYQGLLTSLPL</sequence>
<evidence type="ECO:0000259" key="3">
    <source>
        <dbReference type="PROSITE" id="PS50053"/>
    </source>
</evidence>
<organism evidence="4 5">
    <name type="scientific">Candidula unifasciata</name>
    <dbReference type="NCBI Taxonomy" id="100452"/>
    <lineage>
        <taxon>Eukaryota</taxon>
        <taxon>Metazoa</taxon>
        <taxon>Spiralia</taxon>
        <taxon>Lophotrochozoa</taxon>
        <taxon>Mollusca</taxon>
        <taxon>Gastropoda</taxon>
        <taxon>Heterobranchia</taxon>
        <taxon>Euthyneura</taxon>
        <taxon>Panpulmonata</taxon>
        <taxon>Eupulmonata</taxon>
        <taxon>Stylommatophora</taxon>
        <taxon>Helicina</taxon>
        <taxon>Helicoidea</taxon>
        <taxon>Geomitridae</taxon>
        <taxon>Candidula</taxon>
    </lineage>
</organism>
<dbReference type="PANTHER" id="PTHR12948">
    <property type="entry name" value="NEDD8 ULTIMATE BUSTER-1 BS4 PROTEIN"/>
    <property type="match status" value="1"/>
</dbReference>
<evidence type="ECO:0000256" key="1">
    <source>
        <dbReference type="SAM" id="MobiDB-lite"/>
    </source>
</evidence>
<accession>A0A8S3Z7R5</accession>
<dbReference type="EMBL" id="CAJHNH020001470">
    <property type="protein sequence ID" value="CAG5123212.1"/>
    <property type="molecule type" value="Genomic_DNA"/>
</dbReference>
<dbReference type="InterPro" id="IPR041207">
    <property type="entry name" value="NUB1_ubiquitin-like_dom"/>
</dbReference>
<proteinExistence type="predicted"/>
<dbReference type="AlphaFoldDB" id="A0A8S3Z7R5"/>
<comment type="caution">
    <text evidence="4">The sequence shown here is derived from an EMBL/GenBank/DDBJ whole genome shotgun (WGS) entry which is preliminary data.</text>
</comment>
<evidence type="ECO:0008006" key="6">
    <source>
        <dbReference type="Google" id="ProtNLM"/>
    </source>
</evidence>
<feature type="region of interest" description="Disordered" evidence="1">
    <location>
        <begin position="508"/>
        <end position="550"/>
    </location>
</feature>
<dbReference type="Gene3D" id="1.10.8.10">
    <property type="entry name" value="DNA helicase RuvA subunit, C-terminal domain"/>
    <property type="match status" value="2"/>
</dbReference>
<dbReference type="InterPro" id="IPR009060">
    <property type="entry name" value="UBA-like_sf"/>
</dbReference>
<gene>
    <name evidence="4" type="ORF">CUNI_LOCUS8770</name>
</gene>
<dbReference type="GO" id="GO:2000058">
    <property type="term" value="P:regulation of ubiquitin-dependent protein catabolic process"/>
    <property type="evidence" value="ECO:0007669"/>
    <property type="project" value="TreeGrafter"/>
</dbReference>
<dbReference type="SUPFAM" id="SSF54236">
    <property type="entry name" value="Ubiquitin-like"/>
    <property type="match status" value="1"/>
</dbReference>
<dbReference type="Pfam" id="PF18037">
    <property type="entry name" value="Ubiquitin_5"/>
    <property type="match status" value="1"/>
</dbReference>
<dbReference type="PANTHER" id="PTHR12948:SF3">
    <property type="entry name" value="NEDD8 ULTIMATE BUSTER 1"/>
    <property type="match status" value="1"/>
</dbReference>
<keyword evidence="5" id="KW-1185">Reference proteome</keyword>
<feature type="domain" description="UBA" evidence="2">
    <location>
        <begin position="364"/>
        <end position="404"/>
    </location>
</feature>